<protein>
    <submittedName>
        <fullName evidence="1">Uncharacterized protein</fullName>
    </submittedName>
</protein>
<organism evidence="1 2">
    <name type="scientific">Candidatus Macondimonas diazotrophica</name>
    <dbReference type="NCBI Taxonomy" id="2305248"/>
    <lineage>
        <taxon>Bacteria</taxon>
        <taxon>Pseudomonadati</taxon>
        <taxon>Pseudomonadota</taxon>
        <taxon>Gammaproteobacteria</taxon>
        <taxon>Chromatiales</taxon>
        <taxon>Ectothiorhodospiraceae</taxon>
        <taxon>Candidatus Macondimonas</taxon>
    </lineage>
</organism>
<proteinExistence type="predicted"/>
<accession>A0A4Z0F4A7</accession>
<evidence type="ECO:0000313" key="1">
    <source>
        <dbReference type="EMBL" id="TFZ80126.1"/>
    </source>
</evidence>
<keyword evidence="2" id="KW-1185">Reference proteome</keyword>
<gene>
    <name evidence="1" type="ORF">E4680_13925</name>
</gene>
<reference evidence="1 2" key="1">
    <citation type="journal article" date="2019" name="ISME J.">
        <title>Candidatus Macondimonas diazotrophica, a novel gammaproteobacterial genus dominating crude-oil-contaminated coastal sediments.</title>
        <authorList>
            <person name="Karthikeyan S."/>
            <person name="Konstantinidis K."/>
        </authorList>
    </citation>
    <scope>NUCLEOTIDE SEQUENCE [LARGE SCALE GENOMIC DNA]</scope>
    <source>
        <strain evidence="1 2">KTK01</strain>
    </source>
</reference>
<dbReference type="Proteomes" id="UP000297890">
    <property type="component" value="Unassembled WGS sequence"/>
</dbReference>
<dbReference type="AlphaFoldDB" id="A0A4Z0F4A7"/>
<sequence>MELSSSSRNGWTIYSADDEEFAAASVEGHAIILDEDGDYGVFFNGDHCNTFSSDAYELSELISRISAATTASSPLWNQVRKDILRDFQFNYADQETYDTLDDVIDTARLMVSEAYYDGPDFENLEDAEKRVILAYIFTLTDYGLKHDDRFPPPLEIPEALILILLSANRQCPLQETD</sequence>
<evidence type="ECO:0000313" key="2">
    <source>
        <dbReference type="Proteomes" id="UP000297890"/>
    </source>
</evidence>
<comment type="caution">
    <text evidence="1">The sequence shown here is derived from an EMBL/GenBank/DDBJ whole genome shotgun (WGS) entry which is preliminary data.</text>
</comment>
<name>A0A4Z0F4A7_9GAMM</name>
<dbReference type="EMBL" id="SRIO01000072">
    <property type="protein sequence ID" value="TFZ80126.1"/>
    <property type="molecule type" value="Genomic_DNA"/>
</dbReference>